<evidence type="ECO:0000313" key="6">
    <source>
        <dbReference type="Proteomes" id="UP000053899"/>
    </source>
</evidence>
<evidence type="ECO:0000259" key="4">
    <source>
        <dbReference type="PROSITE" id="PS50930"/>
    </source>
</evidence>
<dbReference type="GO" id="GO:0032993">
    <property type="term" value="C:protein-DNA complex"/>
    <property type="evidence" value="ECO:0007669"/>
    <property type="project" value="TreeGrafter"/>
</dbReference>
<accession>I4Z5Z6</accession>
<evidence type="ECO:0000259" key="3">
    <source>
        <dbReference type="PROSITE" id="PS50110"/>
    </source>
</evidence>
<dbReference type="GO" id="GO:0000976">
    <property type="term" value="F:transcription cis-regulatory region binding"/>
    <property type="evidence" value="ECO:0007669"/>
    <property type="project" value="TreeGrafter"/>
</dbReference>
<dbReference type="Gene3D" id="3.40.50.2300">
    <property type="match status" value="1"/>
</dbReference>
<keyword evidence="6" id="KW-1185">Reference proteome</keyword>
<evidence type="ECO:0000256" key="2">
    <source>
        <dbReference type="PROSITE-ProRule" id="PRU00169"/>
    </source>
</evidence>
<dbReference type="InterPro" id="IPR007492">
    <property type="entry name" value="LytTR_DNA-bd_dom"/>
</dbReference>
<protein>
    <submittedName>
        <fullName evidence="5">Response regulator of the LytR/AlgR family</fullName>
    </submittedName>
</protein>
<dbReference type="GO" id="GO:0006355">
    <property type="term" value="P:regulation of DNA-templated transcription"/>
    <property type="evidence" value="ECO:0007669"/>
    <property type="project" value="TreeGrafter"/>
</dbReference>
<dbReference type="Proteomes" id="UP000053899">
    <property type="component" value="Unassembled WGS sequence"/>
</dbReference>
<dbReference type="EMBL" id="JH660673">
    <property type="protein sequence ID" value="EIM31638.1"/>
    <property type="molecule type" value="Genomic_DNA"/>
</dbReference>
<dbReference type="SMART" id="SM00448">
    <property type="entry name" value="REC"/>
    <property type="match status" value="1"/>
</dbReference>
<dbReference type="Gene3D" id="2.40.50.1020">
    <property type="entry name" value="LytTr DNA-binding domain"/>
    <property type="match status" value="1"/>
</dbReference>
<dbReference type="PANTHER" id="PTHR48111:SF3">
    <property type="entry name" value="TRANSCRIPTIONAL REGULATORY PROTEIN BTSR"/>
    <property type="match status" value="1"/>
</dbReference>
<dbReference type="InterPro" id="IPR001789">
    <property type="entry name" value="Sig_transdc_resp-reg_receiver"/>
</dbReference>
<dbReference type="Pfam" id="PF00072">
    <property type="entry name" value="Response_reg"/>
    <property type="match status" value="1"/>
</dbReference>
<dbReference type="PROSITE" id="PS50110">
    <property type="entry name" value="RESPONSE_REGULATORY"/>
    <property type="match status" value="1"/>
</dbReference>
<organism evidence="5 6">
    <name type="scientific">Leptothrix ochracea L12</name>
    <dbReference type="NCBI Taxonomy" id="735332"/>
    <lineage>
        <taxon>Bacteria</taxon>
        <taxon>Pseudomonadati</taxon>
        <taxon>Pseudomonadota</taxon>
        <taxon>Betaproteobacteria</taxon>
        <taxon>Burkholderiales</taxon>
        <taxon>Sphaerotilaceae</taxon>
        <taxon>Leptothrix</taxon>
    </lineage>
</organism>
<name>I4Z5Z6_9BURK</name>
<dbReference type="SUPFAM" id="SSF52172">
    <property type="entry name" value="CheY-like"/>
    <property type="match status" value="1"/>
</dbReference>
<dbReference type="GeneID" id="92352123"/>
<dbReference type="GO" id="GO:0000156">
    <property type="term" value="F:phosphorelay response regulator activity"/>
    <property type="evidence" value="ECO:0007669"/>
    <property type="project" value="TreeGrafter"/>
</dbReference>
<dbReference type="OrthoDB" id="236568at2"/>
<dbReference type="GO" id="GO:0005829">
    <property type="term" value="C:cytosol"/>
    <property type="evidence" value="ECO:0007669"/>
    <property type="project" value="TreeGrafter"/>
</dbReference>
<proteinExistence type="predicted"/>
<dbReference type="Pfam" id="PF04397">
    <property type="entry name" value="LytTR"/>
    <property type="match status" value="1"/>
</dbReference>
<evidence type="ECO:0000313" key="5">
    <source>
        <dbReference type="EMBL" id="EIM31638.1"/>
    </source>
</evidence>
<dbReference type="SMART" id="SM00850">
    <property type="entry name" value="LytTR"/>
    <property type="match status" value="1"/>
</dbReference>
<dbReference type="RefSeq" id="WP_009453302.1">
    <property type="nucleotide sequence ID" value="NZ_JH660673.1"/>
</dbReference>
<gene>
    <name evidence="5" type="ORF">LepocDRAFT_00003710</name>
</gene>
<dbReference type="HOGENOM" id="CLU_000445_14_1_4"/>
<dbReference type="PANTHER" id="PTHR48111">
    <property type="entry name" value="REGULATOR OF RPOS"/>
    <property type="match status" value="1"/>
</dbReference>
<feature type="modified residue" description="4-aspartylphosphate" evidence="2">
    <location>
        <position position="68"/>
    </location>
</feature>
<dbReference type="InterPro" id="IPR011006">
    <property type="entry name" value="CheY-like_superfamily"/>
</dbReference>
<sequence>MLSSSSHVSPSAALRVFLIDDEPLARLRLRQLLADMVVPTVTVVGEAASAAAALQWLSQYRADLLLLDIRMPGLDGLALAERLRHWHDVPAVVFVTAHPEHALAAFDVEAFDYLTKPVRRVRLQEALMRVMHRLGRVPRPMVETTHPMGLEEEPAIMVSVRGQVIRVPLTEVLYLKAELKYVTLRTARSIFVLDESLTDLEPRLGPRFLRVHRNALVARQAIRELMRRPAAPDSEDERDGGELWSVLIAEVDEWLTVSRRQLPAVRDALVAEGL</sequence>
<dbReference type="AlphaFoldDB" id="I4Z5Z6"/>
<feature type="domain" description="Response regulatory" evidence="3">
    <location>
        <begin position="15"/>
        <end position="131"/>
    </location>
</feature>
<reference evidence="5 6" key="1">
    <citation type="submission" date="2012-04" db="EMBL/GenBank/DDBJ databases">
        <title>Improved High-Quality Draft sequence of Leptothrix ochracea L12.</title>
        <authorList>
            <consortium name="US DOE Joint Genome Institute"/>
            <person name="Lucas S."/>
            <person name="Han J."/>
            <person name="Lapidus A."/>
            <person name="Cheng J.-F."/>
            <person name="Goodwin L."/>
            <person name="Pitluck S."/>
            <person name="Peters L."/>
            <person name="Zeytun A."/>
            <person name="Detter J.C."/>
            <person name="Han C."/>
            <person name="Tapia R."/>
            <person name="Land M."/>
            <person name="Hauser L."/>
            <person name="Kyrpides N."/>
            <person name="Ivanova N."/>
            <person name="Pagani I."/>
            <person name="Stepanauskas R."/>
            <person name="Masland D."/>
            <person name="Poulton N."/>
            <person name="Emerson D."/>
            <person name="Fleming E."/>
            <person name="Woyke T."/>
        </authorList>
    </citation>
    <scope>NUCLEOTIDE SEQUENCE [LARGE SCALE GENOMIC DNA]</scope>
    <source>
        <strain evidence="5 6">L12</strain>
    </source>
</reference>
<evidence type="ECO:0000256" key="1">
    <source>
        <dbReference type="ARBA" id="ARBA00023125"/>
    </source>
</evidence>
<feature type="domain" description="HTH LytTR-type" evidence="4">
    <location>
        <begin position="156"/>
        <end position="271"/>
    </location>
</feature>
<keyword evidence="2" id="KW-0597">Phosphoprotein</keyword>
<keyword evidence="1" id="KW-0238">DNA-binding</keyword>
<dbReference type="PROSITE" id="PS50930">
    <property type="entry name" value="HTH_LYTTR"/>
    <property type="match status" value="1"/>
</dbReference>
<dbReference type="InterPro" id="IPR039420">
    <property type="entry name" value="WalR-like"/>
</dbReference>